<comment type="caution">
    <text evidence="2">The sequence shown here is derived from an EMBL/GenBank/DDBJ whole genome shotgun (WGS) entry which is preliminary data.</text>
</comment>
<feature type="region of interest" description="Disordered" evidence="1">
    <location>
        <begin position="1"/>
        <end position="24"/>
    </location>
</feature>
<gene>
    <name evidence="2" type="ORF">CDV31_003341</name>
</gene>
<proteinExistence type="predicted"/>
<evidence type="ECO:0000313" key="3">
    <source>
        <dbReference type="Proteomes" id="UP000288429"/>
    </source>
</evidence>
<feature type="compositionally biased region" description="Basic and acidic residues" evidence="1">
    <location>
        <begin position="208"/>
        <end position="225"/>
    </location>
</feature>
<feature type="compositionally biased region" description="Gly residues" evidence="1">
    <location>
        <begin position="187"/>
        <end position="202"/>
    </location>
</feature>
<dbReference type="Proteomes" id="UP000288429">
    <property type="component" value="Unassembled WGS sequence"/>
</dbReference>
<evidence type="ECO:0000313" key="2">
    <source>
        <dbReference type="EMBL" id="RSM17915.1"/>
    </source>
</evidence>
<feature type="region of interest" description="Disordered" evidence="1">
    <location>
        <begin position="107"/>
        <end position="153"/>
    </location>
</feature>
<dbReference type="AlphaFoldDB" id="A0A428UUF2"/>
<dbReference type="EMBL" id="NIZV01000028">
    <property type="protein sequence ID" value="RSM17915.1"/>
    <property type="molecule type" value="Genomic_DNA"/>
</dbReference>
<sequence length="232" mass="25252">MLAAEVGPPLTHPPTPSTRVSIGLGGNPPSHSPFSCRVSLLPDFAVMLSADRLWRHPGEAFLKRVFVVCIYCISWSLAKKQQLLQLTTYTFILITSQNKFNHHDIYLNMGNQSSTPDEPPKDAPATDQPQKKSLYQRYQDQKRGPGLSDEDIKKYTGMSRDELNNWAETQPGVGKNQLAGRAAGPASGLGGVAAADGLGGWGPSTEPNDGKRGLKFPPEKPKAKELDDDESN</sequence>
<reference evidence="2 3" key="1">
    <citation type="submission" date="2017-06" db="EMBL/GenBank/DDBJ databases">
        <title>Cmopartive genomic analysis of Ambrosia Fusariam Clade fungi.</title>
        <authorList>
            <person name="Stajich J.E."/>
            <person name="Carrillo J."/>
            <person name="Kijimoto T."/>
            <person name="Eskalen A."/>
            <person name="O'Donnell K."/>
            <person name="Kasson M."/>
        </authorList>
    </citation>
    <scope>NUCLEOTIDE SEQUENCE [LARGE SCALE GENOMIC DNA]</scope>
    <source>
        <strain evidence="2 3">NRRL 20438</strain>
    </source>
</reference>
<organism evidence="2 3">
    <name type="scientific">Fusarium ambrosium</name>
    <dbReference type="NCBI Taxonomy" id="131363"/>
    <lineage>
        <taxon>Eukaryota</taxon>
        <taxon>Fungi</taxon>
        <taxon>Dikarya</taxon>
        <taxon>Ascomycota</taxon>
        <taxon>Pezizomycotina</taxon>
        <taxon>Sordariomycetes</taxon>
        <taxon>Hypocreomycetidae</taxon>
        <taxon>Hypocreales</taxon>
        <taxon>Nectriaceae</taxon>
        <taxon>Fusarium</taxon>
        <taxon>Fusarium solani species complex</taxon>
    </lineage>
</organism>
<name>A0A428UUF2_9HYPO</name>
<keyword evidence="3" id="KW-1185">Reference proteome</keyword>
<feature type="region of interest" description="Disordered" evidence="1">
    <location>
        <begin position="167"/>
        <end position="232"/>
    </location>
</feature>
<evidence type="ECO:0000256" key="1">
    <source>
        <dbReference type="SAM" id="MobiDB-lite"/>
    </source>
</evidence>
<accession>A0A428UUF2</accession>
<feature type="compositionally biased region" description="Polar residues" evidence="1">
    <location>
        <begin position="127"/>
        <end position="138"/>
    </location>
</feature>
<protein>
    <submittedName>
        <fullName evidence="2">Uncharacterized protein</fullName>
    </submittedName>
</protein>